<dbReference type="InterPro" id="IPR011009">
    <property type="entry name" value="Kinase-like_dom_sf"/>
</dbReference>
<protein>
    <submittedName>
        <fullName evidence="2">Kinase-like protein</fullName>
    </submittedName>
</protein>
<keyword evidence="2" id="KW-0418">Kinase</keyword>
<evidence type="ECO:0000313" key="2">
    <source>
        <dbReference type="EMBL" id="KZV99086.1"/>
    </source>
</evidence>
<keyword evidence="3" id="KW-1185">Reference proteome</keyword>
<dbReference type="OrthoDB" id="2906425at2759"/>
<keyword evidence="2" id="KW-0808">Transferase</keyword>
<feature type="domain" description="Aminoglycoside phosphotransferase" evidence="1">
    <location>
        <begin position="54"/>
        <end position="277"/>
    </location>
</feature>
<dbReference type="Pfam" id="PF01636">
    <property type="entry name" value="APH"/>
    <property type="match status" value="1"/>
</dbReference>
<dbReference type="PANTHER" id="PTHR21310:SF55">
    <property type="entry name" value="AMINOGLYCOSIDE PHOSPHOTRANSFERASE DOMAIN-CONTAINING PROTEIN"/>
    <property type="match status" value="1"/>
</dbReference>
<dbReference type="PANTHER" id="PTHR21310">
    <property type="entry name" value="AMINOGLYCOSIDE PHOSPHOTRANSFERASE-RELATED-RELATED"/>
    <property type="match status" value="1"/>
</dbReference>
<sequence length="287" mass="33287">MDIFNPPLAQFPASEAFQLSWAWLRYKLYYRLTVATDHNRVRPFRFGIPLVLKWTNRTYTTESHALRFLNYNLPDLPVPRLVDSVELNGATYTVMTRLPGVNFQQRIVELASAGEIEPYQIANAIVAVTEEIKKRVLPRLWSLTPSDERVMLSASGDGLPSPVCFNESYYGPFENRAALAVGLFGRSVPDDPLASPEWQRIVNDRVVWVHTDFRVYNILVTKDLKFVGVIDWEDSGWCPRYWQLAILRQLGPGCFGAWWEDWAKNTRFDEETEAAYEAMTQVRRWRF</sequence>
<accession>A0A165MCZ2</accession>
<dbReference type="Gene3D" id="3.90.1200.10">
    <property type="match status" value="1"/>
</dbReference>
<dbReference type="EMBL" id="KV425912">
    <property type="protein sequence ID" value="KZV99086.1"/>
    <property type="molecule type" value="Genomic_DNA"/>
</dbReference>
<evidence type="ECO:0000313" key="3">
    <source>
        <dbReference type="Proteomes" id="UP000077266"/>
    </source>
</evidence>
<dbReference type="STRING" id="1314781.A0A165MCZ2"/>
<gene>
    <name evidence="2" type="ORF">EXIGLDRAFT_831661</name>
</gene>
<evidence type="ECO:0000259" key="1">
    <source>
        <dbReference type="Pfam" id="PF01636"/>
    </source>
</evidence>
<dbReference type="SUPFAM" id="SSF56112">
    <property type="entry name" value="Protein kinase-like (PK-like)"/>
    <property type="match status" value="1"/>
</dbReference>
<dbReference type="AlphaFoldDB" id="A0A165MCZ2"/>
<dbReference type="InParanoid" id="A0A165MCZ2"/>
<dbReference type="GO" id="GO:0016301">
    <property type="term" value="F:kinase activity"/>
    <property type="evidence" value="ECO:0007669"/>
    <property type="project" value="UniProtKB-KW"/>
</dbReference>
<dbReference type="InterPro" id="IPR051678">
    <property type="entry name" value="AGP_Transferase"/>
</dbReference>
<name>A0A165MCZ2_EXIGL</name>
<dbReference type="InterPro" id="IPR002575">
    <property type="entry name" value="Aminoglycoside_PTrfase"/>
</dbReference>
<proteinExistence type="predicted"/>
<reference evidence="2 3" key="1">
    <citation type="journal article" date="2016" name="Mol. Biol. Evol.">
        <title>Comparative Genomics of Early-Diverging Mushroom-Forming Fungi Provides Insights into the Origins of Lignocellulose Decay Capabilities.</title>
        <authorList>
            <person name="Nagy L.G."/>
            <person name="Riley R."/>
            <person name="Tritt A."/>
            <person name="Adam C."/>
            <person name="Daum C."/>
            <person name="Floudas D."/>
            <person name="Sun H."/>
            <person name="Yadav J.S."/>
            <person name="Pangilinan J."/>
            <person name="Larsson K.H."/>
            <person name="Matsuura K."/>
            <person name="Barry K."/>
            <person name="Labutti K."/>
            <person name="Kuo R."/>
            <person name="Ohm R.A."/>
            <person name="Bhattacharya S.S."/>
            <person name="Shirouzu T."/>
            <person name="Yoshinaga Y."/>
            <person name="Martin F.M."/>
            <person name="Grigoriev I.V."/>
            <person name="Hibbett D.S."/>
        </authorList>
    </citation>
    <scope>NUCLEOTIDE SEQUENCE [LARGE SCALE GENOMIC DNA]</scope>
    <source>
        <strain evidence="2 3">HHB12029</strain>
    </source>
</reference>
<dbReference type="Proteomes" id="UP000077266">
    <property type="component" value="Unassembled WGS sequence"/>
</dbReference>
<organism evidence="2 3">
    <name type="scientific">Exidia glandulosa HHB12029</name>
    <dbReference type="NCBI Taxonomy" id="1314781"/>
    <lineage>
        <taxon>Eukaryota</taxon>
        <taxon>Fungi</taxon>
        <taxon>Dikarya</taxon>
        <taxon>Basidiomycota</taxon>
        <taxon>Agaricomycotina</taxon>
        <taxon>Agaricomycetes</taxon>
        <taxon>Auriculariales</taxon>
        <taxon>Exidiaceae</taxon>
        <taxon>Exidia</taxon>
    </lineage>
</organism>